<evidence type="ECO:0000259" key="3">
    <source>
        <dbReference type="PROSITE" id="PS50263"/>
    </source>
</evidence>
<dbReference type="InterPro" id="IPR036526">
    <property type="entry name" value="C-N_Hydrolase_sf"/>
</dbReference>
<dbReference type="EMBL" id="BAABIC010000005">
    <property type="protein sequence ID" value="GAA4683675.1"/>
    <property type="molecule type" value="Genomic_DNA"/>
</dbReference>
<feature type="active site" description="Proton acceptor" evidence="2">
    <location>
        <position position="48"/>
    </location>
</feature>
<dbReference type="PROSITE" id="PS00920">
    <property type="entry name" value="NITRIL_CHT_1"/>
    <property type="match status" value="1"/>
</dbReference>
<organism evidence="4 5">
    <name type="scientific">Pseudonocardia yuanmonensis</name>
    <dbReference type="NCBI Taxonomy" id="1095914"/>
    <lineage>
        <taxon>Bacteria</taxon>
        <taxon>Bacillati</taxon>
        <taxon>Actinomycetota</taxon>
        <taxon>Actinomycetes</taxon>
        <taxon>Pseudonocardiales</taxon>
        <taxon>Pseudonocardiaceae</taxon>
        <taxon>Pseudonocardia</taxon>
    </lineage>
</organism>
<proteinExistence type="inferred from homology"/>
<dbReference type="GO" id="GO:0016787">
    <property type="term" value="F:hydrolase activity"/>
    <property type="evidence" value="ECO:0007669"/>
    <property type="project" value="UniProtKB-KW"/>
</dbReference>
<keyword evidence="5" id="KW-1185">Reference proteome</keyword>
<dbReference type="PROSITE" id="PS00921">
    <property type="entry name" value="NITRIL_CHT_2"/>
    <property type="match status" value="1"/>
</dbReference>
<dbReference type="Gene3D" id="3.60.110.10">
    <property type="entry name" value="Carbon-nitrogen hydrolase"/>
    <property type="match status" value="1"/>
</dbReference>
<gene>
    <name evidence="4" type="ORF">GCM10023215_17710</name>
</gene>
<reference evidence="5" key="1">
    <citation type="journal article" date="2019" name="Int. J. Syst. Evol. Microbiol.">
        <title>The Global Catalogue of Microorganisms (GCM) 10K type strain sequencing project: providing services to taxonomists for standard genome sequencing and annotation.</title>
        <authorList>
            <consortium name="The Broad Institute Genomics Platform"/>
            <consortium name="The Broad Institute Genome Sequencing Center for Infectious Disease"/>
            <person name="Wu L."/>
            <person name="Ma J."/>
        </authorList>
    </citation>
    <scope>NUCLEOTIDE SEQUENCE [LARGE SCALE GENOMIC DNA]</scope>
    <source>
        <strain evidence="5">JCM 18055</strain>
    </source>
</reference>
<name>A0ABP8WAK4_9PSEU</name>
<accession>A0ABP8WAK4</accession>
<dbReference type="SUPFAM" id="SSF56317">
    <property type="entry name" value="Carbon-nitrogen hydrolase"/>
    <property type="match status" value="1"/>
</dbReference>
<comment type="caution">
    <text evidence="4">The sequence shown here is derived from an EMBL/GenBank/DDBJ whole genome shotgun (WGS) entry which is preliminary data.</text>
</comment>
<protein>
    <submittedName>
        <fullName evidence="4">Carbon-nitrogen hydrolase family protein</fullName>
    </submittedName>
</protein>
<dbReference type="RefSeq" id="WP_345379672.1">
    <property type="nucleotide sequence ID" value="NZ_BAABIC010000005.1"/>
</dbReference>
<evidence type="ECO:0000313" key="4">
    <source>
        <dbReference type="EMBL" id="GAA4683675.1"/>
    </source>
</evidence>
<comment type="similarity">
    <text evidence="1">Belongs to the carbon-nitrogen hydrolase superfamily. Nitrilase family.</text>
</comment>
<evidence type="ECO:0000313" key="5">
    <source>
        <dbReference type="Proteomes" id="UP001500325"/>
    </source>
</evidence>
<dbReference type="InterPro" id="IPR003010">
    <property type="entry name" value="C-N_Hydrolase"/>
</dbReference>
<dbReference type="Pfam" id="PF00795">
    <property type="entry name" value="CN_hydrolase"/>
    <property type="match status" value="1"/>
</dbReference>
<dbReference type="PANTHER" id="PTHR46044:SF1">
    <property type="entry name" value="CN HYDROLASE DOMAIN-CONTAINING PROTEIN"/>
    <property type="match status" value="1"/>
</dbReference>
<evidence type="ECO:0000256" key="1">
    <source>
        <dbReference type="ARBA" id="ARBA00008129"/>
    </source>
</evidence>
<dbReference type="PANTHER" id="PTHR46044">
    <property type="entry name" value="NITRILASE"/>
    <property type="match status" value="1"/>
</dbReference>
<keyword evidence="4" id="KW-0378">Hydrolase</keyword>
<dbReference type="Proteomes" id="UP001500325">
    <property type="component" value="Unassembled WGS sequence"/>
</dbReference>
<dbReference type="InterPro" id="IPR000132">
    <property type="entry name" value="Nitrilase/CN_hydratase_CS"/>
</dbReference>
<feature type="domain" description="CN hydrolase" evidence="3">
    <location>
        <begin position="8"/>
        <end position="281"/>
    </location>
</feature>
<evidence type="ECO:0000256" key="2">
    <source>
        <dbReference type="PROSITE-ProRule" id="PRU10139"/>
    </source>
</evidence>
<dbReference type="InterPro" id="IPR044149">
    <property type="entry name" value="Nitrilases_CHs"/>
</dbReference>
<dbReference type="CDD" id="cd07564">
    <property type="entry name" value="nitrilases_CHs"/>
    <property type="match status" value="1"/>
</dbReference>
<dbReference type="PROSITE" id="PS50263">
    <property type="entry name" value="CN_HYDROLASE"/>
    <property type="match status" value="1"/>
</dbReference>
<sequence>MSIEHPAFRAAAVQAAPEFLDLDAGIDKAVALIAEAAANGAELIGFPETWLPGYPWFIWLDAPAWGLQFFPRYHDNSLVYGSPQADRLAAAAREHRITVVLGISEKQGGSLYIAQWMIGPDGETIARRRKLKPTHVERTVFGEGDGSDLSVYDTPLGRLGGLCCWEHLQPLSKYAMYAQNEQVHVGAWPSFSLYEGGAYALGPEVNTAASRVYAVEGQTFVIAPCATVSAEMVELLCTDDTKRALLKPGGGYAGIYAPDGRLISEPLAPDAEGLVYADLDLRLISLAKAAADPAGHYSRPDVTRLLLNKTPGDRVVPFSSPGVELEGELGPEVLRAEPVAGL</sequence>